<protein>
    <recommendedName>
        <fullName evidence="4">Homeobox domain-containing protein</fullName>
    </recommendedName>
</protein>
<dbReference type="Ensembl" id="ENSKMAT00000004826.1">
    <property type="protein sequence ID" value="ENSKMAP00000004740.1"/>
    <property type="gene ID" value="ENSKMAG00000003613.1"/>
</dbReference>
<dbReference type="Gene3D" id="1.10.10.60">
    <property type="entry name" value="Homeodomain-like"/>
    <property type="match status" value="1"/>
</dbReference>
<dbReference type="GeneTree" id="ENSGT01110000271250"/>
<dbReference type="GO" id="GO:0005634">
    <property type="term" value="C:nucleus"/>
    <property type="evidence" value="ECO:0007669"/>
    <property type="project" value="UniProtKB-SubCell"/>
</dbReference>
<dbReference type="PANTHER" id="PTHR24333:SF13">
    <property type="entry name" value="HOMEOBOX DOMAIN-CONTAINING PROTEIN"/>
    <property type="match status" value="1"/>
</dbReference>
<dbReference type="Proteomes" id="UP000264800">
    <property type="component" value="Unplaced"/>
</dbReference>
<keyword evidence="2" id="KW-0238">DNA-binding</keyword>
<dbReference type="STRING" id="37003.ENSKMAP00000004740"/>
<feature type="domain" description="Homeobox" evidence="4">
    <location>
        <begin position="1"/>
        <end position="18"/>
    </location>
</feature>
<dbReference type="PROSITE" id="PS50071">
    <property type="entry name" value="HOMEOBOX_2"/>
    <property type="match status" value="1"/>
</dbReference>
<evidence type="ECO:0000259" key="4">
    <source>
        <dbReference type="PROSITE" id="PS50071"/>
    </source>
</evidence>
<feature type="compositionally biased region" description="Basic and acidic residues" evidence="3">
    <location>
        <begin position="21"/>
        <end position="43"/>
    </location>
</feature>
<comment type="subcellular location">
    <subcellularLocation>
        <location evidence="1 2">Nucleus</location>
    </subcellularLocation>
</comment>
<proteinExistence type="predicted"/>
<feature type="compositionally biased region" description="Acidic residues" evidence="3">
    <location>
        <begin position="58"/>
        <end position="71"/>
    </location>
</feature>
<dbReference type="SUPFAM" id="SSF46689">
    <property type="entry name" value="Homeodomain-like"/>
    <property type="match status" value="1"/>
</dbReference>
<dbReference type="AlphaFoldDB" id="A0A3Q2ZNW1"/>
<evidence type="ECO:0000256" key="3">
    <source>
        <dbReference type="SAM" id="MobiDB-lite"/>
    </source>
</evidence>
<accession>A0A3Q2ZNW1</accession>
<evidence type="ECO:0000256" key="1">
    <source>
        <dbReference type="ARBA" id="ARBA00004123"/>
    </source>
</evidence>
<keyword evidence="2" id="KW-0371">Homeobox</keyword>
<dbReference type="InterPro" id="IPR050848">
    <property type="entry name" value="Homeobox_TF"/>
</dbReference>
<dbReference type="InterPro" id="IPR009057">
    <property type="entry name" value="Homeodomain-like_sf"/>
</dbReference>
<keyword evidence="2" id="KW-0539">Nucleus</keyword>
<organism evidence="5 6">
    <name type="scientific">Kryptolebias marmoratus</name>
    <name type="common">Mangrove killifish</name>
    <name type="synonym">Rivulus marmoratus</name>
    <dbReference type="NCBI Taxonomy" id="37003"/>
    <lineage>
        <taxon>Eukaryota</taxon>
        <taxon>Metazoa</taxon>
        <taxon>Chordata</taxon>
        <taxon>Craniata</taxon>
        <taxon>Vertebrata</taxon>
        <taxon>Euteleostomi</taxon>
        <taxon>Actinopterygii</taxon>
        <taxon>Neopterygii</taxon>
        <taxon>Teleostei</taxon>
        <taxon>Neoteleostei</taxon>
        <taxon>Acanthomorphata</taxon>
        <taxon>Ovalentaria</taxon>
        <taxon>Atherinomorphae</taxon>
        <taxon>Cyprinodontiformes</taxon>
        <taxon>Rivulidae</taxon>
        <taxon>Kryptolebias</taxon>
    </lineage>
</organism>
<evidence type="ECO:0000313" key="6">
    <source>
        <dbReference type="Proteomes" id="UP000264800"/>
    </source>
</evidence>
<reference evidence="5" key="1">
    <citation type="submission" date="2025-08" db="UniProtKB">
        <authorList>
            <consortium name="Ensembl"/>
        </authorList>
    </citation>
    <scope>IDENTIFICATION</scope>
</reference>
<dbReference type="GO" id="GO:0003677">
    <property type="term" value="F:DNA binding"/>
    <property type="evidence" value="ECO:0007669"/>
    <property type="project" value="UniProtKB-UniRule"/>
</dbReference>
<feature type="DNA-binding region" description="Homeobox" evidence="2">
    <location>
        <begin position="3"/>
        <end position="19"/>
    </location>
</feature>
<evidence type="ECO:0000256" key="2">
    <source>
        <dbReference type="PROSITE-ProRule" id="PRU00108"/>
    </source>
</evidence>
<evidence type="ECO:0000313" key="5">
    <source>
        <dbReference type="Ensembl" id="ENSKMAP00000004740.1"/>
    </source>
</evidence>
<feature type="compositionally biased region" description="Basic and acidic residues" evidence="3">
    <location>
        <begin position="72"/>
        <end position="83"/>
    </location>
</feature>
<dbReference type="PANTHER" id="PTHR24333">
    <property type="entry name" value="HOMEO BOX HB9 LIKE A-RELATED"/>
    <property type="match status" value="1"/>
</dbReference>
<name>A0A3Q2ZNW1_KRYMA</name>
<dbReference type="CDD" id="cd00086">
    <property type="entry name" value="homeodomain"/>
    <property type="match status" value="1"/>
</dbReference>
<reference evidence="5" key="2">
    <citation type="submission" date="2025-09" db="UniProtKB">
        <authorList>
            <consortium name="Ensembl"/>
        </authorList>
    </citation>
    <scope>IDENTIFICATION</scope>
</reference>
<dbReference type="InterPro" id="IPR001356">
    <property type="entry name" value="HD"/>
</dbReference>
<feature type="region of interest" description="Disordered" evidence="3">
    <location>
        <begin position="17"/>
        <end position="84"/>
    </location>
</feature>
<sequence length="105" mass="12027">ILRVKIWFQNRRMKWKRSRKAKEQAEADRLRGGGKMASDKPGESQRAVNPDSRGMEFSLEDGEEEEEEESDQKEISDETDKRGFNWVSVAGMELRSGVVVAEGRP</sequence>
<keyword evidence="6" id="KW-1185">Reference proteome</keyword>